<feature type="compositionally biased region" description="Basic and acidic residues" evidence="1">
    <location>
        <begin position="60"/>
        <end position="83"/>
    </location>
</feature>
<keyword evidence="3" id="KW-1185">Reference proteome</keyword>
<feature type="region of interest" description="Disordered" evidence="1">
    <location>
        <begin position="60"/>
        <end position="147"/>
    </location>
</feature>
<protein>
    <submittedName>
        <fullName evidence="2">Uncharacterized protein</fullName>
    </submittedName>
</protein>
<dbReference type="RefSeq" id="XP_037192360.1">
    <property type="nucleotide sequence ID" value="XM_037335265.1"/>
</dbReference>
<evidence type="ECO:0000313" key="3">
    <source>
        <dbReference type="Proteomes" id="UP000531561"/>
    </source>
</evidence>
<name>A0A8H6ATL3_9HELO</name>
<dbReference type="AlphaFoldDB" id="A0A8H6ATL3"/>
<dbReference type="EMBL" id="JABFCT010000008">
    <property type="protein sequence ID" value="KAF5873414.1"/>
    <property type="molecule type" value="Genomic_DNA"/>
</dbReference>
<reference evidence="2 3" key="1">
    <citation type="journal article" date="2020" name="Phytopathology">
        <title>A high-quality genome resource of Botrytis fragariae, a new and rapidly spreading fungal pathogen causing strawberry gray mold in the U.S.A.</title>
        <authorList>
            <person name="Wu Y."/>
            <person name="Saski C.A."/>
            <person name="Schnabel G."/>
            <person name="Xiao S."/>
            <person name="Hu M."/>
        </authorList>
    </citation>
    <scope>NUCLEOTIDE SEQUENCE [LARGE SCALE GENOMIC DNA]</scope>
    <source>
        <strain evidence="2 3">BVB16</strain>
    </source>
</reference>
<dbReference type="Proteomes" id="UP000531561">
    <property type="component" value="Unassembled WGS sequence"/>
</dbReference>
<feature type="compositionally biased region" description="Basic and acidic residues" evidence="1">
    <location>
        <begin position="134"/>
        <end position="147"/>
    </location>
</feature>
<gene>
    <name evidence="2" type="ORF">Bfra_004874</name>
</gene>
<sequence>MANYNSRQPEMLNRLYEEGRSNMVYRYAFKDAQNDETIALLPEQEKLQAIERTVYKKLFGDDPTDKRDATKNAKFTAEPKKNDVSVSNDGKNTEKSATTTVEKKNDTQEARDPVDSNTTKVVDGRSSSKNSPSPEEKQLTDREKRILPRHEALKAKMGPAAWHRMEEAHKKNLPIAAKREAMYSKQNKLLPMRPGASPTWECKNYWSAEDGAQIIKVEHKLNVRVKSDIQNLNLFRLWPEPADLDTFEKDPINGLELLARCEKFVEFWAWVFTSTSRVTHRVPLTTCLEWFLLGEFSPEYKEFTRLASATKPMTDVEAIEAFKQDIAANKAQHEKLGEEQTVYIKANENPRTIAQSRIKNTH</sequence>
<feature type="compositionally biased region" description="Polar residues" evidence="1">
    <location>
        <begin position="84"/>
        <end position="100"/>
    </location>
</feature>
<evidence type="ECO:0000256" key="1">
    <source>
        <dbReference type="SAM" id="MobiDB-lite"/>
    </source>
</evidence>
<evidence type="ECO:0000313" key="2">
    <source>
        <dbReference type="EMBL" id="KAF5873414.1"/>
    </source>
</evidence>
<dbReference type="GeneID" id="59258957"/>
<dbReference type="OrthoDB" id="3511491at2759"/>
<proteinExistence type="predicted"/>
<feature type="compositionally biased region" description="Basic and acidic residues" evidence="1">
    <location>
        <begin position="101"/>
        <end position="114"/>
    </location>
</feature>
<accession>A0A8H6ATL3</accession>
<comment type="caution">
    <text evidence="2">The sequence shown here is derived from an EMBL/GenBank/DDBJ whole genome shotgun (WGS) entry which is preliminary data.</text>
</comment>
<organism evidence="2 3">
    <name type="scientific">Botrytis fragariae</name>
    <dbReference type="NCBI Taxonomy" id="1964551"/>
    <lineage>
        <taxon>Eukaryota</taxon>
        <taxon>Fungi</taxon>
        <taxon>Dikarya</taxon>
        <taxon>Ascomycota</taxon>
        <taxon>Pezizomycotina</taxon>
        <taxon>Leotiomycetes</taxon>
        <taxon>Helotiales</taxon>
        <taxon>Sclerotiniaceae</taxon>
        <taxon>Botrytis</taxon>
    </lineage>
</organism>